<organism evidence="2 3">
    <name type="scientific">Cellvibrio mixtus</name>
    <dbReference type="NCBI Taxonomy" id="39650"/>
    <lineage>
        <taxon>Bacteria</taxon>
        <taxon>Pseudomonadati</taxon>
        <taxon>Pseudomonadota</taxon>
        <taxon>Gammaproteobacteria</taxon>
        <taxon>Cellvibrionales</taxon>
        <taxon>Cellvibrionaceae</taxon>
        <taxon>Cellvibrio</taxon>
    </lineage>
</organism>
<reference evidence="3" key="1">
    <citation type="submission" date="2017-05" db="EMBL/GenBank/DDBJ databases">
        <authorList>
            <person name="Barney B.M."/>
        </authorList>
    </citation>
    <scope>NUCLEOTIDE SEQUENCE [LARGE SCALE GENOMIC DNA]</scope>
    <source>
        <strain evidence="3">PSBB022</strain>
    </source>
</reference>
<dbReference type="GO" id="GO:0043683">
    <property type="term" value="P:type IV pilus assembly"/>
    <property type="evidence" value="ECO:0007669"/>
    <property type="project" value="InterPro"/>
</dbReference>
<dbReference type="InterPro" id="IPR031982">
    <property type="entry name" value="PilE-like"/>
</dbReference>
<dbReference type="AlphaFoldDB" id="A0A266Q1K5"/>
<keyword evidence="1" id="KW-0812">Transmembrane</keyword>
<evidence type="ECO:0008006" key="4">
    <source>
        <dbReference type="Google" id="ProtNLM"/>
    </source>
</evidence>
<sequence>MNATRALRGFTLIELMIVVAIVGLLAAIAYPSYQAQVLKSGRADAKVELNNIAQRMQRCFTSTSTYKPDEGVCAVVDALNAAGGILSKEGHYTLTISDHDATTYTLTATVVAGTRQANDISCERFTLNQAGQRLAFSASDADTTDDCW</sequence>
<name>A0A266Q1K5_9GAMM</name>
<dbReference type="Pfam" id="PF16732">
    <property type="entry name" value="ComP_DUS"/>
    <property type="match status" value="1"/>
</dbReference>
<evidence type="ECO:0000313" key="2">
    <source>
        <dbReference type="EMBL" id="OZY83747.1"/>
    </source>
</evidence>
<dbReference type="InterPro" id="IPR012902">
    <property type="entry name" value="N_methyl_site"/>
</dbReference>
<protein>
    <recommendedName>
        <fullName evidence="4">Prepilin-type cleavage/methylation domain-containing protein</fullName>
    </recommendedName>
</protein>
<dbReference type="EMBL" id="NHNI01000004">
    <property type="protein sequence ID" value="OZY83747.1"/>
    <property type="molecule type" value="Genomic_DNA"/>
</dbReference>
<evidence type="ECO:0000313" key="3">
    <source>
        <dbReference type="Proteomes" id="UP000216101"/>
    </source>
</evidence>
<comment type="caution">
    <text evidence="2">The sequence shown here is derived from an EMBL/GenBank/DDBJ whole genome shotgun (WGS) entry which is preliminary data.</text>
</comment>
<dbReference type="NCBIfam" id="TIGR02532">
    <property type="entry name" value="IV_pilin_GFxxxE"/>
    <property type="match status" value="1"/>
</dbReference>
<dbReference type="PANTHER" id="PTHR30093">
    <property type="entry name" value="GENERAL SECRETION PATHWAY PROTEIN G"/>
    <property type="match status" value="1"/>
</dbReference>
<gene>
    <name evidence="2" type="ORF">CBP51_19630</name>
</gene>
<keyword evidence="1" id="KW-0472">Membrane</keyword>
<dbReference type="Proteomes" id="UP000216101">
    <property type="component" value="Unassembled WGS sequence"/>
</dbReference>
<feature type="transmembrane region" description="Helical" evidence="1">
    <location>
        <begin position="12"/>
        <end position="33"/>
    </location>
</feature>
<keyword evidence="3" id="KW-1185">Reference proteome</keyword>
<dbReference type="Gene3D" id="3.30.700.10">
    <property type="entry name" value="Glycoprotein, Type 4 Pilin"/>
    <property type="match status" value="1"/>
</dbReference>
<accession>A0A266Q1K5</accession>
<dbReference type="InterPro" id="IPR045584">
    <property type="entry name" value="Pilin-like"/>
</dbReference>
<proteinExistence type="predicted"/>
<dbReference type="SUPFAM" id="SSF54523">
    <property type="entry name" value="Pili subunits"/>
    <property type="match status" value="1"/>
</dbReference>
<dbReference type="PANTHER" id="PTHR30093:SF47">
    <property type="entry name" value="TYPE IV PILUS NON-CORE MINOR PILIN PILE"/>
    <property type="match status" value="1"/>
</dbReference>
<evidence type="ECO:0000256" key="1">
    <source>
        <dbReference type="SAM" id="Phobius"/>
    </source>
</evidence>
<dbReference type="Pfam" id="PF07963">
    <property type="entry name" value="N_methyl"/>
    <property type="match status" value="1"/>
</dbReference>
<keyword evidence="1" id="KW-1133">Transmembrane helix</keyword>
<dbReference type="PROSITE" id="PS00409">
    <property type="entry name" value="PROKAR_NTER_METHYL"/>
    <property type="match status" value="1"/>
</dbReference>